<evidence type="ECO:0000256" key="2">
    <source>
        <dbReference type="ARBA" id="ARBA00012180"/>
    </source>
</evidence>
<proteinExistence type="inferred from homology"/>
<feature type="domain" description="Reverse transcriptase" evidence="3">
    <location>
        <begin position="1"/>
        <end position="85"/>
    </location>
</feature>
<name>A0A7K8MLD3_9CORV</name>
<feature type="non-terminal residue" evidence="4">
    <location>
        <position position="1"/>
    </location>
</feature>
<feature type="non-terminal residue" evidence="4">
    <location>
        <position position="85"/>
    </location>
</feature>
<dbReference type="SUPFAM" id="SSF56672">
    <property type="entry name" value="DNA/RNA polymerases"/>
    <property type="match status" value="1"/>
</dbReference>
<dbReference type="InterPro" id="IPR000477">
    <property type="entry name" value="RT_dom"/>
</dbReference>
<evidence type="ECO:0000259" key="3">
    <source>
        <dbReference type="PROSITE" id="PS50878"/>
    </source>
</evidence>
<dbReference type="PROSITE" id="PS50878">
    <property type="entry name" value="RT_POL"/>
    <property type="match status" value="1"/>
</dbReference>
<protein>
    <recommendedName>
        <fullName evidence="2">ribonuclease H</fullName>
        <ecNumber evidence="2">3.1.26.4</ecNumber>
    </recommendedName>
</protein>
<dbReference type="Gene3D" id="3.30.70.270">
    <property type="match status" value="1"/>
</dbReference>
<evidence type="ECO:0000313" key="5">
    <source>
        <dbReference type="Proteomes" id="UP000547721"/>
    </source>
</evidence>
<dbReference type="GO" id="GO:0004523">
    <property type="term" value="F:RNA-DNA hybrid ribonuclease activity"/>
    <property type="evidence" value="ECO:0007669"/>
    <property type="project" value="UniProtKB-EC"/>
</dbReference>
<dbReference type="InterPro" id="IPR051320">
    <property type="entry name" value="Viral_Replic_Matur_Polypro"/>
</dbReference>
<dbReference type="PANTHER" id="PTHR33064">
    <property type="entry name" value="POL PROTEIN"/>
    <property type="match status" value="1"/>
</dbReference>
<evidence type="ECO:0000256" key="1">
    <source>
        <dbReference type="ARBA" id="ARBA00010879"/>
    </source>
</evidence>
<reference evidence="4 5" key="1">
    <citation type="submission" date="2019-09" db="EMBL/GenBank/DDBJ databases">
        <title>Bird 10,000 Genomes (B10K) Project - Family phase.</title>
        <authorList>
            <person name="Zhang G."/>
        </authorList>
    </citation>
    <scope>NUCLEOTIDE SEQUENCE [LARGE SCALE GENOMIC DNA]</scope>
    <source>
        <strain evidence="4">B10K-CU-031-17</strain>
        <tissue evidence="4">Muscle</tissue>
    </source>
</reference>
<keyword evidence="5" id="KW-1185">Reference proteome</keyword>
<comment type="similarity">
    <text evidence="1">Belongs to the beta type-B retroviral polymerase family. HERV class-II K(HML-2) pol subfamily.</text>
</comment>
<dbReference type="Pfam" id="PF00078">
    <property type="entry name" value="RVT_1"/>
    <property type="match status" value="1"/>
</dbReference>
<dbReference type="Proteomes" id="UP000547721">
    <property type="component" value="Unassembled WGS sequence"/>
</dbReference>
<dbReference type="Gene3D" id="3.10.10.10">
    <property type="entry name" value="HIV Type 1 Reverse Transcriptase, subunit A, domain 1"/>
    <property type="match status" value="1"/>
</dbReference>
<dbReference type="PANTHER" id="PTHR33064:SF37">
    <property type="entry name" value="RIBONUCLEASE H"/>
    <property type="match status" value="1"/>
</dbReference>
<dbReference type="EMBL" id="VWYY01001412">
    <property type="protein sequence ID" value="NXE42072.1"/>
    <property type="molecule type" value="Genomic_DNA"/>
</dbReference>
<evidence type="ECO:0000313" key="4">
    <source>
        <dbReference type="EMBL" id="NXE42072.1"/>
    </source>
</evidence>
<comment type="caution">
    <text evidence="4">The sequence shown here is derived from an EMBL/GenBank/DDBJ whole genome shotgun (WGS) entry which is preliminary data.</text>
</comment>
<accession>A0A7K8MLD3</accession>
<organism evidence="4 5">
    <name type="scientific">Ptilorrhoa leucosticta</name>
    <dbReference type="NCBI Taxonomy" id="449384"/>
    <lineage>
        <taxon>Eukaryota</taxon>
        <taxon>Metazoa</taxon>
        <taxon>Chordata</taxon>
        <taxon>Craniata</taxon>
        <taxon>Vertebrata</taxon>
        <taxon>Euteleostomi</taxon>
        <taxon>Archelosauria</taxon>
        <taxon>Archosauria</taxon>
        <taxon>Dinosauria</taxon>
        <taxon>Saurischia</taxon>
        <taxon>Theropoda</taxon>
        <taxon>Coelurosauria</taxon>
        <taxon>Aves</taxon>
        <taxon>Neognathae</taxon>
        <taxon>Neoaves</taxon>
        <taxon>Telluraves</taxon>
        <taxon>Australaves</taxon>
        <taxon>Passeriformes</taxon>
        <taxon>Corvoidea</taxon>
        <taxon>Cinclosomatidae</taxon>
        <taxon>Ptilorrhoa</taxon>
    </lineage>
</organism>
<gene>
    <name evidence="4" type="primary">Ervk7_0</name>
    <name evidence="4" type="ORF">PTILEU_R15388</name>
</gene>
<dbReference type="AlphaFoldDB" id="A0A7K8MLD3"/>
<dbReference type="InterPro" id="IPR043128">
    <property type="entry name" value="Rev_trsase/Diguanyl_cyclase"/>
</dbReference>
<dbReference type="EC" id="3.1.26.4" evidence="2"/>
<dbReference type="InterPro" id="IPR043502">
    <property type="entry name" value="DNA/RNA_pol_sf"/>
</dbReference>
<sequence>VPKSSQELFAFEWENPETGRKSQLTWTVLPQGFKNSPTIFRKQLARELEDWRRQEPGGVILQDVDDILIATKTREDCMQLTVSLF</sequence>